<proteinExistence type="predicted"/>
<protein>
    <recommendedName>
        <fullName evidence="2">LysM domain-containing protein</fullName>
    </recommendedName>
</protein>
<sequence length="587" mass="65839">MPTLTFKDFPNIFKSVPSLKIVRPKVTKAYFAEATIEEVEVEGESGEQENEIYTVVSGDTLGKIANKKGTTVAAIIESDATITTANQNSLSIGQQITLPSTVPAKEKKKKITFKKVSTGNLGAEIYVVVETELLEGKTMAINIRQGKEKGIEELDENIMLKDDQGKYHQMIKTTIGGMSETDFVNKDDFVNHAIFKIAIDHNDDDRKKEWIKSLSEATDKKTLLYILADAHTLEGQTELNIQYLGDTEEGEIRGEKITNRWLDTDGQWFELKKGCDCGKSLNLKFKCVKYTGSSTTQYGPLYSGTVKTNSYSGWDNLVSEGKVTNIEKEIIIAVTKNEGKLDTVHSYDSEILSAGSSQKTVNSSGKGEFPKQVAKFKKEFPDKYKEFFEDCGWLLENEDSMSYKDPSDSSSAKLTGSSLKTKIREGFDSSSYNTKLKCEILEPIVKAMKDPDFQSLQILDVKKRLNSVSKFKPSGYSYRVKDYLKSKLGKAVALDHHINRPAYVKPDLGKALDNFFTAKDSEVDEYNKNKEKKDQKAKISRNPADWGDSHSDYETTILEDYGVNRRMSKRNGVSVASGRYEHLKTEL</sequence>
<feature type="region of interest" description="Disordered" evidence="1">
    <location>
        <begin position="527"/>
        <end position="547"/>
    </location>
</feature>
<dbReference type="RefSeq" id="WP_343912601.1">
    <property type="nucleotide sequence ID" value="NZ_BAAAGE010000002.1"/>
</dbReference>
<organism evidence="3 4">
    <name type="scientific">Aquimarina litoralis</name>
    <dbReference type="NCBI Taxonomy" id="584605"/>
    <lineage>
        <taxon>Bacteria</taxon>
        <taxon>Pseudomonadati</taxon>
        <taxon>Bacteroidota</taxon>
        <taxon>Flavobacteriia</taxon>
        <taxon>Flavobacteriales</taxon>
        <taxon>Flavobacteriaceae</taxon>
        <taxon>Aquimarina</taxon>
    </lineage>
</organism>
<evidence type="ECO:0000313" key="3">
    <source>
        <dbReference type="EMBL" id="GAA0722299.1"/>
    </source>
</evidence>
<dbReference type="InterPro" id="IPR036779">
    <property type="entry name" value="LysM_dom_sf"/>
</dbReference>
<dbReference type="Proteomes" id="UP001501758">
    <property type="component" value="Unassembled WGS sequence"/>
</dbReference>
<dbReference type="EMBL" id="BAAAGE010000002">
    <property type="protein sequence ID" value="GAA0722299.1"/>
    <property type="molecule type" value="Genomic_DNA"/>
</dbReference>
<reference evidence="4" key="1">
    <citation type="journal article" date="2019" name="Int. J. Syst. Evol. Microbiol.">
        <title>The Global Catalogue of Microorganisms (GCM) 10K type strain sequencing project: providing services to taxonomists for standard genome sequencing and annotation.</title>
        <authorList>
            <consortium name="The Broad Institute Genomics Platform"/>
            <consortium name="The Broad Institute Genome Sequencing Center for Infectious Disease"/>
            <person name="Wu L."/>
            <person name="Ma J."/>
        </authorList>
    </citation>
    <scope>NUCLEOTIDE SEQUENCE [LARGE SCALE GENOMIC DNA]</scope>
    <source>
        <strain evidence="4">JCM 15974</strain>
    </source>
</reference>
<evidence type="ECO:0000256" key="1">
    <source>
        <dbReference type="SAM" id="MobiDB-lite"/>
    </source>
</evidence>
<dbReference type="InterPro" id="IPR018392">
    <property type="entry name" value="LysM"/>
</dbReference>
<evidence type="ECO:0000313" key="4">
    <source>
        <dbReference type="Proteomes" id="UP001501758"/>
    </source>
</evidence>
<evidence type="ECO:0000259" key="2">
    <source>
        <dbReference type="PROSITE" id="PS51782"/>
    </source>
</evidence>
<feature type="domain" description="LysM" evidence="2">
    <location>
        <begin position="51"/>
        <end position="98"/>
    </location>
</feature>
<dbReference type="CDD" id="cd00118">
    <property type="entry name" value="LysM"/>
    <property type="match status" value="1"/>
</dbReference>
<gene>
    <name evidence="3" type="ORF">GCM10009430_24570</name>
</gene>
<comment type="caution">
    <text evidence="3">The sequence shown here is derived from an EMBL/GenBank/DDBJ whole genome shotgun (WGS) entry which is preliminary data.</text>
</comment>
<dbReference type="SUPFAM" id="SSF54106">
    <property type="entry name" value="LysM domain"/>
    <property type="match status" value="1"/>
</dbReference>
<dbReference type="PROSITE" id="PS51782">
    <property type="entry name" value="LYSM"/>
    <property type="match status" value="1"/>
</dbReference>
<feature type="compositionally biased region" description="Basic and acidic residues" evidence="1">
    <location>
        <begin position="527"/>
        <end position="537"/>
    </location>
</feature>
<dbReference type="SMART" id="SM00257">
    <property type="entry name" value="LysM"/>
    <property type="match status" value="1"/>
</dbReference>
<keyword evidence="4" id="KW-1185">Reference proteome</keyword>
<accession>A0ABP3U5A4</accession>
<dbReference type="Gene3D" id="3.10.350.10">
    <property type="entry name" value="LysM domain"/>
    <property type="match status" value="1"/>
</dbReference>
<dbReference type="Pfam" id="PF01476">
    <property type="entry name" value="LysM"/>
    <property type="match status" value="1"/>
</dbReference>
<name>A0ABP3U5A4_9FLAO</name>